<reference evidence="1 2" key="1">
    <citation type="submission" date="2016-02" db="EMBL/GenBank/DDBJ databases">
        <title>Complete Genome of H5569, the type strain of the newly described species Haematospirillium jordaniae.</title>
        <authorList>
            <person name="Nicholson A.C."/>
            <person name="Humrighouse B.W."/>
            <person name="Loparov V."/>
            <person name="McQuiston J.R."/>
        </authorList>
    </citation>
    <scope>NUCLEOTIDE SEQUENCE [LARGE SCALE GENOMIC DNA]</scope>
    <source>
        <strain evidence="1 2">H5569</strain>
    </source>
</reference>
<evidence type="ECO:0000313" key="2">
    <source>
        <dbReference type="Proteomes" id="UP000076066"/>
    </source>
</evidence>
<dbReference type="KEGG" id="hjo:AY555_01735"/>
<gene>
    <name evidence="1" type="ORF">AY555_01735</name>
</gene>
<dbReference type="AlphaFoldDB" id="A0A143DBL4"/>
<keyword evidence="2" id="KW-1185">Reference proteome</keyword>
<dbReference type="Proteomes" id="UP000076066">
    <property type="component" value="Chromosome"/>
</dbReference>
<dbReference type="EMBL" id="CP014525">
    <property type="protein sequence ID" value="AMW34102.1"/>
    <property type="molecule type" value="Genomic_DNA"/>
</dbReference>
<name>A0A143DBL4_9PROT</name>
<organism evidence="1 2">
    <name type="scientific">Haematospirillum jordaniae</name>
    <dbReference type="NCBI Taxonomy" id="1549855"/>
    <lineage>
        <taxon>Bacteria</taxon>
        <taxon>Pseudomonadati</taxon>
        <taxon>Pseudomonadota</taxon>
        <taxon>Alphaproteobacteria</taxon>
        <taxon>Rhodospirillales</taxon>
        <taxon>Novispirillaceae</taxon>
        <taxon>Haematospirillum</taxon>
    </lineage>
</organism>
<proteinExistence type="predicted"/>
<evidence type="ECO:0000313" key="1">
    <source>
        <dbReference type="EMBL" id="AMW34102.1"/>
    </source>
</evidence>
<accession>A0A143DBL4</accession>
<protein>
    <submittedName>
        <fullName evidence="1">Uncharacterized protein</fullName>
    </submittedName>
</protein>
<sequence>MLSGLLGPIQTGNLLALYGQGIGASARLLAAARNQAALEGAGTPGQNMSSRFGNASEVALSRSAIGKLLGQDVDVPPVGKLAWVTETLDSKALRALKRAVLNGQSFIDQKNEITDKDRTGEAKGWVDILSGINSPEAQAIEKSVAEQDTGTGNTGDDAQKTKLAQALGGFFTHATPGAGRLVEERLDGLLKTRMSAEILRSTGPDGTLVAKVMEQMFDGARSEEALYIRERLENLIVRMKAPQADLSMPTKATRNERDAQDGKKGAVFTLVDANNARLRIELSTGPDGAKKDGSLQANWVSQDLGSIEIAFSRTASESDDTPPQGEGRVIQRRLVKNGLLERVPTHDSAWKGDL</sequence>